<dbReference type="OrthoDB" id="9771229at2"/>
<gene>
    <name evidence="8" type="ORF">E4680_01620</name>
</gene>
<keyword evidence="2" id="KW-0540">Nuclease</keyword>
<comment type="similarity">
    <text evidence="5">Belongs to the YicC/YloC family.</text>
</comment>
<dbReference type="RefSeq" id="WP_135280641.1">
    <property type="nucleotide sequence ID" value="NZ_SRIO01000002.1"/>
</dbReference>
<keyword evidence="4" id="KW-0378">Hydrolase</keyword>
<evidence type="ECO:0000259" key="6">
    <source>
        <dbReference type="Pfam" id="PF03755"/>
    </source>
</evidence>
<evidence type="ECO:0000256" key="4">
    <source>
        <dbReference type="ARBA" id="ARBA00022801"/>
    </source>
</evidence>
<dbReference type="AlphaFoldDB" id="A0A4Z0FCW7"/>
<evidence type="ECO:0000256" key="3">
    <source>
        <dbReference type="ARBA" id="ARBA00022759"/>
    </source>
</evidence>
<organism evidence="8 9">
    <name type="scientific">Candidatus Macondimonas diazotrophica</name>
    <dbReference type="NCBI Taxonomy" id="2305248"/>
    <lineage>
        <taxon>Bacteria</taxon>
        <taxon>Pseudomonadati</taxon>
        <taxon>Pseudomonadota</taxon>
        <taxon>Gammaproteobacteria</taxon>
        <taxon>Chromatiales</taxon>
        <taxon>Ectothiorhodospiraceae</taxon>
        <taxon>Candidatus Macondimonas</taxon>
    </lineage>
</organism>
<dbReference type="InterPro" id="IPR013527">
    <property type="entry name" value="YicC-like_N"/>
</dbReference>
<evidence type="ECO:0000256" key="1">
    <source>
        <dbReference type="ARBA" id="ARBA00001968"/>
    </source>
</evidence>
<name>A0A4Z0FCW7_9GAMM</name>
<evidence type="ECO:0000259" key="7">
    <source>
        <dbReference type="Pfam" id="PF08340"/>
    </source>
</evidence>
<dbReference type="GO" id="GO:0004521">
    <property type="term" value="F:RNA endonuclease activity"/>
    <property type="evidence" value="ECO:0007669"/>
    <property type="project" value="InterPro"/>
</dbReference>
<sequence>MLVSMTGFARAERALPEGRLIWELRTVNHRYLETTVRLPEEWRVLDPTVREALAERVRRGKLEAQLRFVRETGEGENLTLNAPLVAALGQLCKQLASDFPAPTAGLDVLRWPGVLQETPLDLESLGREVMRLLGEALEALNEARRREGERLVTGLRERAEAVAEWVARARSRLPEVREAVRSKWLARIAELGVEADPGRLEQELLFAAQRMDVAEELDRLDSHLAEWAATLARTEPVGRRLDFLLQEFNREANTLGSKSQDAELTRAAVEIKVLIEQMREQIQNVE</sequence>
<accession>A0A4Z0FCW7</accession>
<dbReference type="Proteomes" id="UP000297890">
    <property type="component" value="Unassembled WGS sequence"/>
</dbReference>
<dbReference type="GO" id="GO:0016787">
    <property type="term" value="F:hydrolase activity"/>
    <property type="evidence" value="ECO:0007669"/>
    <property type="project" value="UniProtKB-KW"/>
</dbReference>
<feature type="domain" description="Endoribonuclease YicC-like C-terminal" evidence="7">
    <location>
        <begin position="171"/>
        <end position="286"/>
    </location>
</feature>
<keyword evidence="9" id="KW-1185">Reference proteome</keyword>
<evidence type="ECO:0000313" key="8">
    <source>
        <dbReference type="EMBL" id="TFZ83714.1"/>
    </source>
</evidence>
<feature type="domain" description="Endoribonuclease YicC-like N-terminal" evidence="6">
    <location>
        <begin position="3"/>
        <end position="151"/>
    </location>
</feature>
<dbReference type="InterPro" id="IPR005229">
    <property type="entry name" value="YicC/YloC-like"/>
</dbReference>
<protein>
    <submittedName>
        <fullName evidence="8">YicC family protein</fullName>
    </submittedName>
</protein>
<dbReference type="InterPro" id="IPR013551">
    <property type="entry name" value="YicC-like_C"/>
</dbReference>
<comment type="caution">
    <text evidence="8">The sequence shown here is derived from an EMBL/GenBank/DDBJ whole genome shotgun (WGS) entry which is preliminary data.</text>
</comment>
<keyword evidence="3" id="KW-0255">Endonuclease</keyword>
<evidence type="ECO:0000313" key="9">
    <source>
        <dbReference type="Proteomes" id="UP000297890"/>
    </source>
</evidence>
<evidence type="ECO:0000256" key="5">
    <source>
        <dbReference type="ARBA" id="ARBA00035648"/>
    </source>
</evidence>
<dbReference type="NCBIfam" id="TIGR00255">
    <property type="entry name" value="YicC/YloC family endoribonuclease"/>
    <property type="match status" value="1"/>
</dbReference>
<evidence type="ECO:0000256" key="2">
    <source>
        <dbReference type="ARBA" id="ARBA00022722"/>
    </source>
</evidence>
<proteinExistence type="inferred from homology"/>
<dbReference type="Pfam" id="PF03755">
    <property type="entry name" value="YicC-like_N"/>
    <property type="match status" value="1"/>
</dbReference>
<comment type="cofactor">
    <cofactor evidence="1">
        <name>a divalent metal cation</name>
        <dbReference type="ChEBI" id="CHEBI:60240"/>
    </cofactor>
</comment>
<reference evidence="8 9" key="1">
    <citation type="journal article" date="2019" name="ISME J.">
        <title>Candidatus Macondimonas diazotrophica, a novel gammaproteobacterial genus dominating crude-oil-contaminated coastal sediments.</title>
        <authorList>
            <person name="Karthikeyan S."/>
            <person name="Konstantinidis K."/>
        </authorList>
    </citation>
    <scope>NUCLEOTIDE SEQUENCE [LARGE SCALE GENOMIC DNA]</scope>
    <source>
        <strain evidence="8 9">KTK01</strain>
    </source>
</reference>
<dbReference type="PANTHER" id="PTHR30636:SF3">
    <property type="entry name" value="UPF0701 PROTEIN YICC"/>
    <property type="match status" value="1"/>
</dbReference>
<dbReference type="PANTHER" id="PTHR30636">
    <property type="entry name" value="UPF0701 PROTEIN YICC"/>
    <property type="match status" value="1"/>
</dbReference>
<dbReference type="Pfam" id="PF08340">
    <property type="entry name" value="YicC-like_C"/>
    <property type="match status" value="1"/>
</dbReference>
<dbReference type="EMBL" id="SRIO01000002">
    <property type="protein sequence ID" value="TFZ83714.1"/>
    <property type="molecule type" value="Genomic_DNA"/>
</dbReference>